<reference evidence="3" key="1">
    <citation type="journal article" date="2019" name="Int. J. Syst. Evol. Microbiol.">
        <title>The Global Catalogue of Microorganisms (GCM) 10K type strain sequencing project: providing services to taxonomists for standard genome sequencing and annotation.</title>
        <authorList>
            <consortium name="The Broad Institute Genomics Platform"/>
            <consortium name="The Broad Institute Genome Sequencing Center for Infectious Disease"/>
            <person name="Wu L."/>
            <person name="Ma J."/>
        </authorList>
    </citation>
    <scope>NUCLEOTIDE SEQUENCE [LARGE SCALE GENOMIC DNA]</scope>
    <source>
        <strain evidence="3">CCM 8951</strain>
    </source>
</reference>
<gene>
    <name evidence="2" type="ORF">ACFQ4L_04810</name>
</gene>
<dbReference type="PANTHER" id="PTHR35333">
    <property type="entry name" value="BETA-LACTAMASE"/>
    <property type="match status" value="1"/>
</dbReference>
<feature type="transmembrane region" description="Helical" evidence="1">
    <location>
        <begin position="362"/>
        <end position="379"/>
    </location>
</feature>
<evidence type="ECO:0008006" key="4">
    <source>
        <dbReference type="Google" id="ProtNLM"/>
    </source>
</evidence>
<evidence type="ECO:0000313" key="2">
    <source>
        <dbReference type="EMBL" id="MFD1465414.1"/>
    </source>
</evidence>
<dbReference type="Proteomes" id="UP001597244">
    <property type="component" value="Unassembled WGS sequence"/>
</dbReference>
<feature type="transmembrane region" description="Helical" evidence="1">
    <location>
        <begin position="34"/>
        <end position="50"/>
    </location>
</feature>
<keyword evidence="3" id="KW-1185">Reference proteome</keyword>
<sequence length="667" mass="73445">MKIKRLDLVAFFLFSLILFYEFRGNIFSGSVISIGVVFVLIGFLVTARALDRFAADQKLTLSSFLFGALKILLLPLIFLVILIVPLALIFNRELLTGLGSQLAATLGFANNFYQTTSLGSVHFINANELFFHVWPLAISAQFLLVWTMLLLLIAKISARSSRAVRQMRILTFIAAGLISVVGLMILGRETIAGASYARLYFSATSYLLPFFVGSSLACLYGYQTAPQNFVDRILHLSSRRQLLMIGIDSLLVLGIAVGTHINHYWQYFLIIVLGCILAATVLHAIRVLQIQRQITPNIRTLYFFYLLYLTTWPLSLILADHFSATVSFGLALLFAIISALVYQLFAKIVVRKFLTISHPHQVRISAGVLIAITAMFVFAQNHRPDSVDGATDPAATLAQLKSAASDRIITTTTATTKTTAKTTSTAATTNDKTATELKTAWQKILNTTNSHVQIAVYSNKTKQTYRLSNVSTTTTFDTASIVKVSVLTELLKQKQDSNTTLTASEKAYAVKMIEDSDNDATTYLLNNQMGGYTATQALFDDIKMTQSTANADAWGNTQTTATDQVKLLNAIYYNTGNYLSTASRKYIKMLMANVEDTQDWGVSAGATSYHVKNGWLNASDGTWRVNSIGHIEDGDYTIAVLTNNNSDETAGIDLIESLAKVTHDILD</sequence>
<dbReference type="PANTHER" id="PTHR35333:SF3">
    <property type="entry name" value="BETA-LACTAMASE-TYPE TRANSPEPTIDASE FOLD CONTAINING PROTEIN"/>
    <property type="match status" value="1"/>
</dbReference>
<feature type="transmembrane region" description="Helical" evidence="1">
    <location>
        <begin position="169"/>
        <end position="187"/>
    </location>
</feature>
<feature type="transmembrane region" description="Helical" evidence="1">
    <location>
        <begin position="71"/>
        <end position="90"/>
    </location>
</feature>
<feature type="transmembrane region" description="Helical" evidence="1">
    <location>
        <begin position="267"/>
        <end position="288"/>
    </location>
</feature>
<comment type="caution">
    <text evidence="2">The sequence shown here is derived from an EMBL/GenBank/DDBJ whole genome shotgun (WGS) entry which is preliminary data.</text>
</comment>
<keyword evidence="1" id="KW-1133">Transmembrane helix</keyword>
<evidence type="ECO:0000313" key="3">
    <source>
        <dbReference type="Proteomes" id="UP001597244"/>
    </source>
</evidence>
<protein>
    <recommendedName>
        <fullName evidence="4">Serine hydrolase</fullName>
    </recommendedName>
</protein>
<dbReference type="SUPFAM" id="SSF56601">
    <property type="entry name" value="beta-lactamase/transpeptidase-like"/>
    <property type="match status" value="1"/>
</dbReference>
<keyword evidence="1" id="KW-0472">Membrane</keyword>
<dbReference type="InterPro" id="IPR000871">
    <property type="entry name" value="Beta-lactam_class-A"/>
</dbReference>
<keyword evidence="1" id="KW-0812">Transmembrane</keyword>
<organism evidence="2 3">
    <name type="scientific">Lapidilactobacillus mulanensis</name>
    <dbReference type="NCBI Taxonomy" id="2485999"/>
    <lineage>
        <taxon>Bacteria</taxon>
        <taxon>Bacillati</taxon>
        <taxon>Bacillota</taxon>
        <taxon>Bacilli</taxon>
        <taxon>Lactobacillales</taxon>
        <taxon>Lactobacillaceae</taxon>
        <taxon>Lapidilactobacillus</taxon>
    </lineage>
</organism>
<feature type="transmembrane region" description="Helical" evidence="1">
    <location>
        <begin position="133"/>
        <end position="157"/>
    </location>
</feature>
<feature type="transmembrane region" description="Helical" evidence="1">
    <location>
        <begin position="199"/>
        <end position="222"/>
    </location>
</feature>
<dbReference type="EMBL" id="JBHTOF010000032">
    <property type="protein sequence ID" value="MFD1465414.1"/>
    <property type="molecule type" value="Genomic_DNA"/>
</dbReference>
<evidence type="ECO:0000256" key="1">
    <source>
        <dbReference type="SAM" id="Phobius"/>
    </source>
</evidence>
<dbReference type="RefSeq" id="WP_125576647.1">
    <property type="nucleotide sequence ID" value="NZ_JBHTOF010000032.1"/>
</dbReference>
<proteinExistence type="predicted"/>
<dbReference type="Gene3D" id="3.40.710.10">
    <property type="entry name" value="DD-peptidase/beta-lactamase superfamily"/>
    <property type="match status" value="1"/>
</dbReference>
<feature type="transmembrane region" description="Helical" evidence="1">
    <location>
        <begin position="325"/>
        <end position="350"/>
    </location>
</feature>
<name>A0ABW4DL88_9LACO</name>
<dbReference type="InterPro" id="IPR012338">
    <property type="entry name" value="Beta-lactam/transpept-like"/>
</dbReference>
<feature type="transmembrane region" description="Helical" evidence="1">
    <location>
        <begin position="242"/>
        <end position="261"/>
    </location>
</feature>
<accession>A0ABW4DL88</accession>
<feature type="transmembrane region" description="Helical" evidence="1">
    <location>
        <begin position="300"/>
        <end position="319"/>
    </location>
</feature>